<dbReference type="HOGENOM" id="CLU_000022_59_7_12"/>
<evidence type="ECO:0000313" key="5">
    <source>
        <dbReference type="EMBL" id="AEF80139.1"/>
    </source>
</evidence>
<dbReference type="OrthoDB" id="311554at2"/>
<feature type="domain" description="AMP-binding enzyme C-terminal" evidence="4">
    <location>
        <begin position="457"/>
        <end position="532"/>
    </location>
</feature>
<dbReference type="InterPro" id="IPR045851">
    <property type="entry name" value="AMP-bd_C_sf"/>
</dbReference>
<evidence type="ECO:0000256" key="2">
    <source>
        <dbReference type="ARBA" id="ARBA00022598"/>
    </source>
</evidence>
<dbReference type="Gene3D" id="3.40.50.12780">
    <property type="entry name" value="N-terminal domain of ligase-like"/>
    <property type="match status" value="1"/>
</dbReference>
<evidence type="ECO:0000313" key="6">
    <source>
        <dbReference type="Proteomes" id="UP000009222"/>
    </source>
</evidence>
<protein>
    <submittedName>
        <fullName evidence="5">AMP-dependent synthetase and ligase</fullName>
    </submittedName>
</protein>
<accession>F5YES8</accession>
<dbReference type="InterPro" id="IPR020845">
    <property type="entry name" value="AMP-binding_CS"/>
</dbReference>
<dbReference type="PANTHER" id="PTHR43201:SF5">
    <property type="entry name" value="MEDIUM-CHAIN ACYL-COA LIGASE ACSF2, MITOCHONDRIAL"/>
    <property type="match status" value="1"/>
</dbReference>
<reference evidence="6" key="1">
    <citation type="submission" date="2009-12" db="EMBL/GenBank/DDBJ databases">
        <title>Complete sequence of Treponema azotonutricium strain ZAS-9.</title>
        <authorList>
            <person name="Tetu S.G."/>
            <person name="Matson E."/>
            <person name="Ren Q."/>
            <person name="Seshadri R."/>
            <person name="Elbourne L."/>
            <person name="Hassan K.A."/>
            <person name="Durkin A."/>
            <person name="Radune D."/>
            <person name="Mohamoud Y."/>
            <person name="Shay R."/>
            <person name="Jin S."/>
            <person name="Zhang X."/>
            <person name="Lucey K."/>
            <person name="Ballor N.R."/>
            <person name="Ottesen E."/>
            <person name="Rosenthal R."/>
            <person name="Allen A."/>
            <person name="Leadbetter J.R."/>
            <person name="Paulsen I.T."/>
        </authorList>
    </citation>
    <scope>NUCLEOTIDE SEQUENCE [LARGE SCALE GENOMIC DNA]</scope>
    <source>
        <strain evidence="6">ATCC BAA-888 / DSM 13862 / ZAS-9</strain>
    </source>
</reference>
<dbReference type="InterPro" id="IPR000873">
    <property type="entry name" value="AMP-dep_synth/lig_dom"/>
</dbReference>
<evidence type="ECO:0000259" key="3">
    <source>
        <dbReference type="Pfam" id="PF00501"/>
    </source>
</evidence>
<dbReference type="SUPFAM" id="SSF56801">
    <property type="entry name" value="Acetyl-CoA synthetase-like"/>
    <property type="match status" value="1"/>
</dbReference>
<dbReference type="InterPro" id="IPR042099">
    <property type="entry name" value="ANL_N_sf"/>
</dbReference>
<dbReference type="GO" id="GO:0031956">
    <property type="term" value="F:medium-chain fatty acid-CoA ligase activity"/>
    <property type="evidence" value="ECO:0007669"/>
    <property type="project" value="TreeGrafter"/>
</dbReference>
<proteinExistence type="inferred from homology"/>
<evidence type="ECO:0000256" key="1">
    <source>
        <dbReference type="ARBA" id="ARBA00006432"/>
    </source>
</evidence>
<dbReference type="InParanoid" id="F5YES8"/>
<dbReference type="EMBL" id="CP001841">
    <property type="protein sequence ID" value="AEF80139.1"/>
    <property type="molecule type" value="Genomic_DNA"/>
</dbReference>
<reference evidence="5 6" key="2">
    <citation type="journal article" date="2011" name="ISME J.">
        <title>RNA-seq reveals cooperative metabolic interactions between two termite-gut spirochete species in co-culture.</title>
        <authorList>
            <person name="Rosenthal A.Z."/>
            <person name="Matson E.G."/>
            <person name="Eldar A."/>
            <person name="Leadbetter J.R."/>
        </authorList>
    </citation>
    <scope>NUCLEOTIDE SEQUENCE [LARGE SCALE GENOMIC DNA]</scope>
    <source>
        <strain evidence="6">ATCC BAA-888 / DSM 13862 / ZAS-9</strain>
    </source>
</reference>
<dbReference type="eggNOG" id="COG0318">
    <property type="taxonomic scope" value="Bacteria"/>
</dbReference>
<organism evidence="5 6">
    <name type="scientific">Leadbettera azotonutricia (strain ATCC BAA-888 / DSM 13862 / ZAS-9)</name>
    <name type="common">Treponema azotonutricium</name>
    <dbReference type="NCBI Taxonomy" id="545695"/>
    <lineage>
        <taxon>Bacteria</taxon>
        <taxon>Pseudomonadati</taxon>
        <taxon>Spirochaetota</taxon>
        <taxon>Spirochaetia</taxon>
        <taxon>Spirochaetales</taxon>
        <taxon>Breznakiellaceae</taxon>
        <taxon>Leadbettera</taxon>
    </lineage>
</organism>
<dbReference type="AlphaFoldDB" id="F5YES8"/>
<dbReference type="PROSITE" id="PS00455">
    <property type="entry name" value="AMP_BINDING"/>
    <property type="match status" value="1"/>
</dbReference>
<keyword evidence="6" id="KW-1185">Reference proteome</keyword>
<evidence type="ECO:0000259" key="4">
    <source>
        <dbReference type="Pfam" id="PF13193"/>
    </source>
</evidence>
<gene>
    <name evidence="5" type="ordered locus">TREAZ_0200</name>
</gene>
<dbReference type="Pfam" id="PF00501">
    <property type="entry name" value="AMP-binding"/>
    <property type="match status" value="1"/>
</dbReference>
<dbReference type="InterPro" id="IPR025110">
    <property type="entry name" value="AMP-bd_C"/>
</dbReference>
<dbReference type="Proteomes" id="UP000009222">
    <property type="component" value="Chromosome"/>
</dbReference>
<dbReference type="PANTHER" id="PTHR43201">
    <property type="entry name" value="ACYL-COA SYNTHETASE"/>
    <property type="match status" value="1"/>
</dbReference>
<dbReference type="STRING" id="545695.TREAZ_0200"/>
<name>F5YES8_LEAAZ</name>
<dbReference type="RefSeq" id="WP_015711727.1">
    <property type="nucleotide sequence ID" value="NC_015577.1"/>
</dbReference>
<comment type="similarity">
    <text evidence="1">Belongs to the ATP-dependent AMP-binding enzyme family.</text>
</comment>
<sequence length="553" mass="61649">MKEVLDYTLGEALRKQAAKRGNSEFLVFSNRNIRYTFGDIDKKADDLARWFLASGFKKGDHIGIWAYNVPEWAPVFYAAARVGIMAVPINANCKHKELGFILAQADINGLFIVDRFRDSDFAEILYQLIPELKTSSAGNLKSAAFPSLRMVANIDNITHQGMYVLEDLILSGSKIDSTELSKAESKVSNNDVLCIMYTSGTTGIPKGAMLTHKNVVLNCYHTVYSPNKLGMIDENTIILNPLPFFYITSLAGGIVFPLIYGFKIVVLENFDITRCLEVIQNEACTWIFAVPSLYMAMLSHPRFNDFNMESVNYGCIGGAVCPPDLMRNIINKFRMKGIFLAYGLTETSPFITTIITEDPADPRLSTVGLPLFGVEVSIRDPNHIECPVNVPGEIWTRGHNVMKGYYKMEEATREAIDKDGWFHTGDLGHLLSNGCLAIDGRIKELIIRGGENIYPKEVEVLLRSMPGIKDAQVAGIPSKKYGEEVAAFVILNQGELIGEKDIIEFCKDKISFFKTPKYSFFLNSFPLSANGKVQTFKLVESGLKELEEKGIDI</sequence>
<keyword evidence="2 5" id="KW-0436">Ligase</keyword>
<dbReference type="Pfam" id="PF13193">
    <property type="entry name" value="AMP-binding_C"/>
    <property type="match status" value="1"/>
</dbReference>
<dbReference type="GO" id="GO:0006631">
    <property type="term" value="P:fatty acid metabolic process"/>
    <property type="evidence" value="ECO:0007669"/>
    <property type="project" value="TreeGrafter"/>
</dbReference>
<feature type="domain" description="AMP-dependent synthetase/ligase" evidence="3">
    <location>
        <begin position="13"/>
        <end position="406"/>
    </location>
</feature>
<dbReference type="KEGG" id="taz:TREAZ_0200"/>
<dbReference type="Gene3D" id="3.30.300.30">
    <property type="match status" value="1"/>
</dbReference>